<reference evidence="2" key="1">
    <citation type="submission" date="2018-06" db="EMBL/GenBank/DDBJ databases">
        <authorList>
            <person name="Lum Nde A."/>
            <person name="Hugo C."/>
        </authorList>
    </citation>
    <scope>NUCLEOTIDE SEQUENCE [LARGE SCALE GENOMIC DNA]</scope>
    <source>
        <strain evidence="2">1_F178</strain>
    </source>
</reference>
<dbReference type="Proteomes" id="UP000256686">
    <property type="component" value="Unassembled WGS sequence"/>
</dbReference>
<organism evidence="1 2">
    <name type="scientific">Chryseobacterium pennae</name>
    <dbReference type="NCBI Taxonomy" id="2258962"/>
    <lineage>
        <taxon>Bacteria</taxon>
        <taxon>Pseudomonadati</taxon>
        <taxon>Bacteroidota</taxon>
        <taxon>Flavobacteriia</taxon>
        <taxon>Flavobacteriales</taxon>
        <taxon>Weeksellaceae</taxon>
        <taxon>Chryseobacterium group</taxon>
        <taxon>Chryseobacterium</taxon>
    </lineage>
</organism>
<dbReference type="AlphaFoldDB" id="A0A3D9C612"/>
<dbReference type="InterPro" id="IPR008969">
    <property type="entry name" value="CarboxyPept-like_regulatory"/>
</dbReference>
<accession>A0A3D9C612</accession>
<name>A0A3D9C612_9FLAO</name>
<protein>
    <recommendedName>
        <fullName evidence="3">Carboxypeptidase regulatory-like domain-containing protein</fullName>
    </recommendedName>
</protein>
<dbReference type="RefSeq" id="WP_115971877.1">
    <property type="nucleotide sequence ID" value="NZ_QNVT01000016.1"/>
</dbReference>
<sequence>MKKISLILIGILLISLSFTTKEKYSIWGRLVDHNYNPIEKFKIEIYQDNNQEIIQKLSIINENGEFLLKDLPPSTYEIRITVEKYTRYSTVKKIVNKNISVGEIALQNSW</sequence>
<evidence type="ECO:0000313" key="1">
    <source>
        <dbReference type="EMBL" id="REC61327.1"/>
    </source>
</evidence>
<dbReference type="EMBL" id="QNVT01000016">
    <property type="protein sequence ID" value="REC61327.1"/>
    <property type="molecule type" value="Genomic_DNA"/>
</dbReference>
<evidence type="ECO:0000313" key="2">
    <source>
        <dbReference type="Proteomes" id="UP000256686"/>
    </source>
</evidence>
<comment type="caution">
    <text evidence="1">The sequence shown here is derived from an EMBL/GenBank/DDBJ whole genome shotgun (WGS) entry which is preliminary data.</text>
</comment>
<keyword evidence="2" id="KW-1185">Reference proteome</keyword>
<dbReference type="Gene3D" id="2.60.40.1120">
    <property type="entry name" value="Carboxypeptidase-like, regulatory domain"/>
    <property type="match status" value="1"/>
</dbReference>
<proteinExistence type="predicted"/>
<dbReference type="SUPFAM" id="SSF49464">
    <property type="entry name" value="Carboxypeptidase regulatory domain-like"/>
    <property type="match status" value="1"/>
</dbReference>
<evidence type="ECO:0008006" key="3">
    <source>
        <dbReference type="Google" id="ProtNLM"/>
    </source>
</evidence>
<gene>
    <name evidence="1" type="ORF">DRF65_16565</name>
</gene>